<evidence type="ECO:0000313" key="10">
    <source>
        <dbReference type="EMBL" id="KZN86073.1"/>
    </source>
</evidence>
<proteinExistence type="predicted"/>
<keyword evidence="6" id="KW-0804">Transcription</keyword>
<reference evidence="10" key="1">
    <citation type="journal article" date="2014" name="Genome Announc.">
        <title>Complete sequencing and chromosome-scale genome assembly of the industrial progenitor strain P2niaD18 from the penicillin producer Penicillium chrysogenum.</title>
        <authorList>
            <person name="Specht T."/>
            <person name="Dahlmann T.A."/>
            <person name="Zadra I."/>
            <person name="Kurnsteiner H."/>
            <person name="Kuck U."/>
        </authorList>
    </citation>
    <scope>NUCLEOTIDE SEQUENCE [LARGE SCALE GENOMIC DNA]</scope>
    <source>
        <strain evidence="10">P2niaD18</strain>
    </source>
</reference>
<dbReference type="PANTHER" id="PTHR47782">
    <property type="entry name" value="ZN(II)2CYS6 TRANSCRIPTION FACTOR (EUROFUNG)-RELATED"/>
    <property type="match status" value="1"/>
</dbReference>
<name>A0A167RJI3_PENCH</name>
<feature type="domain" description="Xylanolytic transcriptional activator regulatory" evidence="9">
    <location>
        <begin position="337"/>
        <end position="410"/>
    </location>
</feature>
<feature type="compositionally biased region" description="Polar residues" evidence="8">
    <location>
        <begin position="103"/>
        <end position="112"/>
    </location>
</feature>
<comment type="subcellular location">
    <subcellularLocation>
        <location evidence="1">Nucleus</location>
    </subcellularLocation>
</comment>
<dbReference type="AlphaFoldDB" id="A0A167RJI3"/>
<protein>
    <recommendedName>
        <fullName evidence="9">Xylanolytic transcriptional activator regulatory domain-containing protein</fullName>
    </recommendedName>
</protein>
<dbReference type="SMART" id="SM00906">
    <property type="entry name" value="Fungal_trans"/>
    <property type="match status" value="1"/>
</dbReference>
<dbReference type="EMBL" id="CM002800">
    <property type="protein sequence ID" value="KZN86073.1"/>
    <property type="molecule type" value="Genomic_DNA"/>
</dbReference>
<evidence type="ECO:0000256" key="6">
    <source>
        <dbReference type="ARBA" id="ARBA00023163"/>
    </source>
</evidence>
<dbReference type="PANTHER" id="PTHR47782:SF12">
    <property type="entry name" value="ZN(II)2CYS6 TRANSCRIPTION FACTOR (EUROFUNG)"/>
    <property type="match status" value="1"/>
</dbReference>
<keyword evidence="3" id="KW-0862">Zinc</keyword>
<accession>A0A167RJI3</accession>
<dbReference type="GO" id="GO:0006351">
    <property type="term" value="P:DNA-templated transcription"/>
    <property type="evidence" value="ECO:0007669"/>
    <property type="project" value="InterPro"/>
</dbReference>
<dbReference type="GO" id="GO:0005634">
    <property type="term" value="C:nucleus"/>
    <property type="evidence" value="ECO:0007669"/>
    <property type="project" value="UniProtKB-SubCell"/>
</dbReference>
<dbReference type="CDD" id="cd12148">
    <property type="entry name" value="fungal_TF_MHR"/>
    <property type="match status" value="1"/>
</dbReference>
<keyword evidence="7" id="KW-0539">Nucleus</keyword>
<dbReference type="Proteomes" id="UP000076449">
    <property type="component" value="Chromosome III"/>
</dbReference>
<evidence type="ECO:0000259" key="9">
    <source>
        <dbReference type="SMART" id="SM00906"/>
    </source>
</evidence>
<dbReference type="GO" id="GO:0043565">
    <property type="term" value="F:sequence-specific DNA binding"/>
    <property type="evidence" value="ECO:0007669"/>
    <property type="project" value="TreeGrafter"/>
</dbReference>
<gene>
    <name evidence="10" type="ORF">EN45_102700</name>
</gene>
<evidence type="ECO:0000256" key="8">
    <source>
        <dbReference type="SAM" id="MobiDB-lite"/>
    </source>
</evidence>
<feature type="region of interest" description="Disordered" evidence="8">
    <location>
        <begin position="88"/>
        <end position="112"/>
    </location>
</feature>
<evidence type="ECO:0000256" key="1">
    <source>
        <dbReference type="ARBA" id="ARBA00004123"/>
    </source>
</evidence>
<keyword evidence="5" id="KW-0238">DNA-binding</keyword>
<dbReference type="GO" id="GO:0045944">
    <property type="term" value="P:positive regulation of transcription by RNA polymerase II"/>
    <property type="evidence" value="ECO:0007669"/>
    <property type="project" value="TreeGrafter"/>
</dbReference>
<evidence type="ECO:0000256" key="2">
    <source>
        <dbReference type="ARBA" id="ARBA00022723"/>
    </source>
</evidence>
<evidence type="ECO:0000256" key="4">
    <source>
        <dbReference type="ARBA" id="ARBA00023015"/>
    </source>
</evidence>
<keyword evidence="4" id="KW-0805">Transcription regulation</keyword>
<dbReference type="GO" id="GO:0000981">
    <property type="term" value="F:DNA-binding transcription factor activity, RNA polymerase II-specific"/>
    <property type="evidence" value="ECO:0007669"/>
    <property type="project" value="TreeGrafter"/>
</dbReference>
<evidence type="ECO:0000256" key="5">
    <source>
        <dbReference type="ARBA" id="ARBA00023125"/>
    </source>
</evidence>
<dbReference type="InterPro" id="IPR052202">
    <property type="entry name" value="Yeast_MetPath_Reg"/>
</dbReference>
<dbReference type="GO" id="GO:0008270">
    <property type="term" value="F:zinc ion binding"/>
    <property type="evidence" value="ECO:0007669"/>
    <property type="project" value="InterPro"/>
</dbReference>
<evidence type="ECO:0000256" key="3">
    <source>
        <dbReference type="ARBA" id="ARBA00022833"/>
    </source>
</evidence>
<evidence type="ECO:0000256" key="7">
    <source>
        <dbReference type="ARBA" id="ARBA00023242"/>
    </source>
</evidence>
<dbReference type="Pfam" id="PF04082">
    <property type="entry name" value="Fungal_trans"/>
    <property type="match status" value="1"/>
</dbReference>
<sequence length="637" mass="71827">MRCSFEDDDLQTASYPIVYVQGLEEKLRRLGRAVGVGEQNAPHATEATAVLDNNPPFRDFEVPETATVYPECSSHGIYRSEVANASTIADNTPPIQDPHVSPRPTSSQTSTFGQQLTALSLEATAERHLGSTTGLSFAELTQMVLRRLTPDKADFVFNSQQDNTTGTNLLDLSFPADPFNDSFFQNLSESISVHPLLFGDLFLPEFTGSDAPLGSLVWPADETYVRRLVDFYFAHSHTLYPILKRSEVMDAFERIHQNPQSLATQAPLDIFRIWMVLAIGSTAYSSVTLTEESESMMFYNNALQYSEQALGGDEMSALEAIMLQVSYSFFNQLGPNTWFLVGTAARLALGMGLHAASSYHKFPLDGQQRRKRIFFSIYMMDRVVSITLGRPFALHDDDIDVTPFEDADEEYIHSDCIGPQNSLQPSMMAVPLHILSLRRIAGKISRQVYGNFKNSKMNLQEREAIIASLHQELLAWRRGMPFPLPDIDDRVPHLNTTWYDFNYYTHLAMIYRPSPLFPVSDVKRIKMLETAASMSLRQAFSMHQQQRFAYNWLNFLALFTATLSLVYAITAQPDDLGVVLRDTRAIADLDLATQLFETLGLKFVAAKKIQGMIAEISRRYKEVRASKTMEPNMGYRE</sequence>
<keyword evidence="2" id="KW-0479">Metal-binding</keyword>
<organism evidence="10">
    <name type="scientific">Penicillium chrysogenum</name>
    <name type="common">Penicillium notatum</name>
    <dbReference type="NCBI Taxonomy" id="5076"/>
    <lineage>
        <taxon>Eukaryota</taxon>
        <taxon>Fungi</taxon>
        <taxon>Dikarya</taxon>
        <taxon>Ascomycota</taxon>
        <taxon>Pezizomycotina</taxon>
        <taxon>Eurotiomycetes</taxon>
        <taxon>Eurotiomycetidae</taxon>
        <taxon>Eurotiales</taxon>
        <taxon>Aspergillaceae</taxon>
        <taxon>Penicillium</taxon>
        <taxon>Penicillium chrysogenum species complex</taxon>
    </lineage>
</organism>
<dbReference type="InterPro" id="IPR007219">
    <property type="entry name" value="XnlR_reg_dom"/>
</dbReference>